<sequence length="800" mass="91089">MRLHLLILLLSIFTVLRAEQWCQKDIYPSRIHTTKTEIDVLVMWNPARVGSLTRLELCSSRNGLPFERHCSWRTSQADNGAVWDVVEKGTQFVNCSSIYNNCKSDSFQHYYIHKNKQHTKFTNRWHSAKMGELAITNEPCLLATGLPLAKRCVYNARQYLAEWERSKDVENAKCLLEINENLITFDLYKLYNEAKSAFDTKTAIDVISKVRNLLAKSGTVRTPADLEITTQILFSITQRNPNIELLQKIQDIVNQLLGSPEYIVQAALKLNTPKSLINAMENYHDIIARRMFQEHNCNLVPNGVIHHATNLTSAFYVNPACSKITGIAVYSTLAHPTAAMTYDTNIQGYLRFIQMNESLDDVAAESHLQMAAYIPQTAWEALIKNDIKRNELDVIRILLYKNGNFFIDRRASNGYQVDTPVLSISVPGHKADLSESIPIILQYHKNDDQVIPKCSSFIDGTWISNADAQPLDGNLLLCKTVHLKQLAAVRRVEHPSPQIHRAALLTVISDSTVNVISIVGSGLSLFALVCIWMTALCCTHWRSQTSNQLLLNLCFVLTLIMVYFLFINISSVWDVVVDISNNYHCVAMGAFLQYTILVLLMWMLFIGFFQYQRYNAVVGSIRTSNFVAKYALAAWGLPMVPIALLILFDSKSYVPQGEDPICYPSGIGFYLTVVLPISCLIILNVVILIYIFFKLRKSLTTYRHTIHRQQLRVQIRLSIFLFILLALSWIFGIISHLNDSLLFSFLFCLTSTFQGLMLFVYFVVVDKNDQFAWVRCCVPKDYFPKTDTVMSQLTTFASEY</sequence>
<dbReference type="Gene3D" id="1.20.1070.10">
    <property type="entry name" value="Rhodopsin 7-helix transmembrane proteins"/>
    <property type="match status" value="1"/>
</dbReference>
<feature type="transmembrane region" description="Helical" evidence="5">
    <location>
        <begin position="668"/>
        <end position="693"/>
    </location>
</feature>
<dbReference type="Proteomes" id="UP001652621">
    <property type="component" value="Unplaced"/>
</dbReference>
<evidence type="ECO:0000256" key="3">
    <source>
        <dbReference type="ARBA" id="ARBA00022989"/>
    </source>
</evidence>
<dbReference type="GeneID" id="101892029"/>
<gene>
    <name evidence="8" type="primary">101892029</name>
    <name evidence="10" type="synonym">LOC101892029</name>
</gene>
<dbReference type="PANTHER" id="PTHR45692:SF1">
    <property type="entry name" value="G-PROTEIN COUPLED RECEPTORS FAMILY 2 PROFILE 2 DOMAIN-CONTAINING PROTEIN"/>
    <property type="match status" value="1"/>
</dbReference>
<evidence type="ECO:0000256" key="6">
    <source>
        <dbReference type="SAM" id="SignalP"/>
    </source>
</evidence>
<feature type="transmembrane region" description="Helical" evidence="5">
    <location>
        <begin position="713"/>
        <end position="735"/>
    </location>
</feature>
<evidence type="ECO:0000256" key="2">
    <source>
        <dbReference type="ARBA" id="ARBA00022692"/>
    </source>
</evidence>
<dbReference type="VEuPathDB" id="VectorBase:MDOMA2_019760"/>
<dbReference type="Gene3D" id="2.60.220.50">
    <property type="match status" value="1"/>
</dbReference>
<dbReference type="RefSeq" id="XP_011295976.1">
    <property type="nucleotide sequence ID" value="XM_011297674.2"/>
</dbReference>
<dbReference type="InterPro" id="IPR017981">
    <property type="entry name" value="GPCR_2-like_7TM"/>
</dbReference>
<keyword evidence="9" id="KW-1185">Reference proteome</keyword>
<evidence type="ECO:0000256" key="5">
    <source>
        <dbReference type="SAM" id="Phobius"/>
    </source>
</evidence>
<comment type="subcellular location">
    <subcellularLocation>
        <location evidence="1">Membrane</location>
        <topology evidence="1">Multi-pass membrane protein</topology>
    </subcellularLocation>
</comment>
<proteinExistence type="predicted"/>
<reference evidence="8" key="1">
    <citation type="submission" date="2020-05" db="UniProtKB">
        <authorList>
            <consortium name="EnsemblMetazoa"/>
        </authorList>
    </citation>
    <scope>IDENTIFICATION</scope>
    <source>
        <strain evidence="8">Aabys</strain>
    </source>
</reference>
<dbReference type="GO" id="GO:0004930">
    <property type="term" value="F:G protein-coupled receptor activity"/>
    <property type="evidence" value="ECO:0007669"/>
    <property type="project" value="InterPro"/>
</dbReference>
<evidence type="ECO:0000256" key="4">
    <source>
        <dbReference type="ARBA" id="ARBA00023136"/>
    </source>
</evidence>
<feature type="transmembrane region" description="Helical" evidence="5">
    <location>
        <begin position="515"/>
        <end position="537"/>
    </location>
</feature>
<feature type="chain" id="PRO_5044561648" evidence="6">
    <location>
        <begin position="19"/>
        <end position="800"/>
    </location>
</feature>
<feature type="transmembrane region" description="Helical" evidence="5">
    <location>
        <begin position="741"/>
        <end position="765"/>
    </location>
</feature>
<dbReference type="eggNOG" id="KOG4193">
    <property type="taxonomic scope" value="Eukaryota"/>
</dbReference>
<accession>A0A1I8NGK6</accession>
<keyword evidence="4 5" id="KW-0472">Membrane</keyword>
<dbReference type="InterPro" id="IPR046338">
    <property type="entry name" value="GAIN_dom_sf"/>
</dbReference>
<evidence type="ECO:0000259" key="7">
    <source>
        <dbReference type="PROSITE" id="PS50261"/>
    </source>
</evidence>
<reference evidence="10" key="2">
    <citation type="submission" date="2025-04" db="UniProtKB">
        <authorList>
            <consortium name="RefSeq"/>
        </authorList>
    </citation>
    <scope>IDENTIFICATION</scope>
    <source>
        <strain evidence="10">Aabys</strain>
    </source>
</reference>
<evidence type="ECO:0000256" key="1">
    <source>
        <dbReference type="ARBA" id="ARBA00004141"/>
    </source>
</evidence>
<protein>
    <submittedName>
        <fullName evidence="10">Adhesion G-protein coupled receptor G4</fullName>
    </submittedName>
</protein>
<keyword evidence="10" id="KW-0675">Receptor</keyword>
<dbReference type="PANTHER" id="PTHR45692">
    <property type="entry name" value="G_PROTEIN_RECEP_F2_4 DOMAIN-CONTAINING PROTEIN"/>
    <property type="match status" value="1"/>
</dbReference>
<feature type="transmembrane region" description="Helical" evidence="5">
    <location>
        <begin position="591"/>
        <end position="609"/>
    </location>
</feature>
<evidence type="ECO:0000313" key="10">
    <source>
        <dbReference type="RefSeq" id="XP_011295976.1"/>
    </source>
</evidence>
<dbReference type="PROSITE" id="PS50261">
    <property type="entry name" value="G_PROTEIN_RECEP_F2_4"/>
    <property type="match status" value="1"/>
</dbReference>
<dbReference type="EnsemblMetazoa" id="MDOA014919-RB">
    <property type="protein sequence ID" value="MDOA014919-PB"/>
    <property type="gene ID" value="MDOA014919"/>
</dbReference>
<feature type="transmembrane region" description="Helical" evidence="5">
    <location>
        <begin position="549"/>
        <end position="571"/>
    </location>
</feature>
<dbReference type="CDD" id="cd15040">
    <property type="entry name" value="7tmB2_Adhesion"/>
    <property type="match status" value="1"/>
</dbReference>
<feature type="domain" description="G-protein coupled receptors family 2 profile 2" evidence="7">
    <location>
        <begin position="513"/>
        <end position="766"/>
    </location>
</feature>
<evidence type="ECO:0000313" key="8">
    <source>
        <dbReference type="EnsemblMetazoa" id="MDOA014919-PB"/>
    </source>
</evidence>
<dbReference type="AlphaFoldDB" id="A0A1I8NGK6"/>
<dbReference type="InterPro" id="IPR000832">
    <property type="entry name" value="GPCR_2_secretin-like"/>
</dbReference>
<name>A0A1I8NGK6_MUSDO</name>
<dbReference type="STRING" id="7370.A0A1I8NGK6"/>
<dbReference type="Pfam" id="PF00002">
    <property type="entry name" value="7tm_2"/>
    <property type="match status" value="1"/>
</dbReference>
<dbReference type="KEGG" id="mde:101892029"/>
<dbReference type="VEuPathDB" id="VectorBase:MDOA014919"/>
<keyword evidence="2 5" id="KW-0812">Transmembrane</keyword>
<feature type="signal peptide" evidence="6">
    <location>
        <begin position="1"/>
        <end position="18"/>
    </location>
</feature>
<feature type="transmembrane region" description="Helical" evidence="5">
    <location>
        <begin position="630"/>
        <end position="648"/>
    </location>
</feature>
<evidence type="ECO:0000313" key="9">
    <source>
        <dbReference type="Proteomes" id="UP001652621"/>
    </source>
</evidence>
<organism evidence="8">
    <name type="scientific">Musca domestica</name>
    <name type="common">House fly</name>
    <dbReference type="NCBI Taxonomy" id="7370"/>
    <lineage>
        <taxon>Eukaryota</taxon>
        <taxon>Metazoa</taxon>
        <taxon>Ecdysozoa</taxon>
        <taxon>Arthropoda</taxon>
        <taxon>Hexapoda</taxon>
        <taxon>Insecta</taxon>
        <taxon>Pterygota</taxon>
        <taxon>Neoptera</taxon>
        <taxon>Endopterygota</taxon>
        <taxon>Diptera</taxon>
        <taxon>Brachycera</taxon>
        <taxon>Muscomorpha</taxon>
        <taxon>Muscoidea</taxon>
        <taxon>Muscidae</taxon>
        <taxon>Musca</taxon>
    </lineage>
</organism>
<dbReference type="GO" id="GO:0007166">
    <property type="term" value="P:cell surface receptor signaling pathway"/>
    <property type="evidence" value="ECO:0007669"/>
    <property type="project" value="InterPro"/>
</dbReference>
<keyword evidence="3 5" id="KW-1133">Transmembrane helix</keyword>
<dbReference type="OrthoDB" id="10037534at2759"/>
<keyword evidence="6" id="KW-0732">Signal</keyword>
<dbReference type="GO" id="GO:0016020">
    <property type="term" value="C:membrane"/>
    <property type="evidence" value="ECO:0007669"/>
    <property type="project" value="UniProtKB-SubCell"/>
</dbReference>